<feature type="disulfide bond" evidence="4">
    <location>
        <begin position="916"/>
        <end position="925"/>
    </location>
</feature>
<feature type="disulfide bond" evidence="4">
    <location>
        <begin position="954"/>
        <end position="963"/>
    </location>
</feature>
<dbReference type="SUPFAM" id="SSF53300">
    <property type="entry name" value="vWA-like"/>
    <property type="match status" value="6"/>
</dbReference>
<feature type="transmembrane region" description="Helical" evidence="5">
    <location>
        <begin position="24"/>
        <end position="42"/>
    </location>
</feature>
<dbReference type="SMART" id="SM00179">
    <property type="entry name" value="EGF_CA"/>
    <property type="match status" value="2"/>
</dbReference>
<dbReference type="InterPro" id="IPR000742">
    <property type="entry name" value="EGF"/>
</dbReference>
<evidence type="ECO:0000256" key="3">
    <source>
        <dbReference type="ARBA" id="ARBA00023157"/>
    </source>
</evidence>
<evidence type="ECO:0000313" key="9">
    <source>
        <dbReference type="Proteomes" id="UP000596742"/>
    </source>
</evidence>
<keyword evidence="2" id="KW-0677">Repeat</keyword>
<dbReference type="PROSITE" id="PS50234">
    <property type="entry name" value="VWFA"/>
    <property type="match status" value="6"/>
</dbReference>
<dbReference type="EMBL" id="UYJE01010034">
    <property type="protein sequence ID" value="VDI79095.1"/>
    <property type="molecule type" value="Genomic_DNA"/>
</dbReference>
<dbReference type="PROSITE" id="PS00010">
    <property type="entry name" value="ASX_HYDROXYL"/>
    <property type="match status" value="2"/>
</dbReference>
<dbReference type="InterPro" id="IPR001881">
    <property type="entry name" value="EGF-like_Ca-bd_dom"/>
</dbReference>
<name>A0A8B6HHA0_MYTGA</name>
<dbReference type="PROSITE" id="PS50026">
    <property type="entry name" value="EGF_3"/>
    <property type="match status" value="4"/>
</dbReference>
<reference evidence="8" key="1">
    <citation type="submission" date="2018-11" db="EMBL/GenBank/DDBJ databases">
        <authorList>
            <person name="Alioto T."/>
            <person name="Alioto T."/>
        </authorList>
    </citation>
    <scope>NUCLEOTIDE SEQUENCE</scope>
</reference>
<dbReference type="CDD" id="cd00054">
    <property type="entry name" value="EGF_CA"/>
    <property type="match status" value="2"/>
</dbReference>
<dbReference type="Gene3D" id="3.40.50.410">
    <property type="entry name" value="von Willebrand factor, type A domain"/>
    <property type="match status" value="6"/>
</dbReference>
<dbReference type="SUPFAM" id="SSF57184">
    <property type="entry name" value="Growth factor receptor domain"/>
    <property type="match status" value="2"/>
</dbReference>
<feature type="domain" description="VWFA" evidence="7">
    <location>
        <begin position="529"/>
        <end position="662"/>
    </location>
</feature>
<dbReference type="InterPro" id="IPR050525">
    <property type="entry name" value="ECM_Assembly_Org"/>
</dbReference>
<keyword evidence="5" id="KW-1133">Transmembrane helix</keyword>
<feature type="domain" description="EGF-like" evidence="6">
    <location>
        <begin position="241"/>
        <end position="272"/>
    </location>
</feature>
<keyword evidence="9" id="KW-1185">Reference proteome</keyword>
<feature type="domain" description="VWFA" evidence="7">
    <location>
        <begin position="53"/>
        <end position="223"/>
    </location>
</feature>
<accession>A0A8B6HHA0</accession>
<dbReference type="Proteomes" id="UP000596742">
    <property type="component" value="Unassembled WGS sequence"/>
</dbReference>
<keyword evidence="1 4" id="KW-0245">EGF-like domain</keyword>
<evidence type="ECO:0000256" key="1">
    <source>
        <dbReference type="ARBA" id="ARBA00022536"/>
    </source>
</evidence>
<feature type="domain" description="VWFA" evidence="7">
    <location>
        <begin position="974"/>
        <end position="1145"/>
    </location>
</feature>
<evidence type="ECO:0000256" key="2">
    <source>
        <dbReference type="ARBA" id="ARBA00022737"/>
    </source>
</evidence>
<feature type="domain" description="EGF-like" evidence="6">
    <location>
        <begin position="928"/>
        <end position="964"/>
    </location>
</feature>
<evidence type="ECO:0000313" key="8">
    <source>
        <dbReference type="EMBL" id="VDI79095.1"/>
    </source>
</evidence>
<organism evidence="8 9">
    <name type="scientific">Mytilus galloprovincialis</name>
    <name type="common">Mediterranean mussel</name>
    <dbReference type="NCBI Taxonomy" id="29158"/>
    <lineage>
        <taxon>Eukaryota</taxon>
        <taxon>Metazoa</taxon>
        <taxon>Spiralia</taxon>
        <taxon>Lophotrochozoa</taxon>
        <taxon>Mollusca</taxon>
        <taxon>Bivalvia</taxon>
        <taxon>Autobranchia</taxon>
        <taxon>Pteriomorphia</taxon>
        <taxon>Mytilida</taxon>
        <taxon>Mytiloidea</taxon>
        <taxon>Mytilidae</taxon>
        <taxon>Mytilinae</taxon>
        <taxon>Mytilus</taxon>
    </lineage>
</organism>
<dbReference type="InterPro" id="IPR009030">
    <property type="entry name" value="Growth_fac_rcpt_cys_sf"/>
</dbReference>
<dbReference type="SMART" id="SM00327">
    <property type="entry name" value="VWA"/>
    <property type="match status" value="6"/>
</dbReference>
<dbReference type="SMART" id="SM00181">
    <property type="entry name" value="EGF"/>
    <property type="match status" value="4"/>
</dbReference>
<feature type="domain" description="EGF-like" evidence="6">
    <location>
        <begin position="895"/>
        <end position="926"/>
    </location>
</feature>
<dbReference type="Gene3D" id="2.10.25.10">
    <property type="entry name" value="Laminin"/>
    <property type="match status" value="2"/>
</dbReference>
<comment type="caution">
    <text evidence="8">The sequence shown here is derived from an EMBL/GenBank/DDBJ whole genome shotgun (WGS) entry which is preliminary data.</text>
</comment>
<gene>
    <name evidence="8" type="ORF">MGAL_10B044063</name>
</gene>
<dbReference type="PROSITE" id="PS01186">
    <property type="entry name" value="EGF_2"/>
    <property type="match status" value="2"/>
</dbReference>
<evidence type="ECO:0000259" key="7">
    <source>
        <dbReference type="PROSITE" id="PS50234"/>
    </source>
</evidence>
<feature type="disulfide bond" evidence="4">
    <location>
        <begin position="262"/>
        <end position="271"/>
    </location>
</feature>
<feature type="domain" description="VWFA" evidence="7">
    <location>
        <begin position="320"/>
        <end position="524"/>
    </location>
</feature>
<dbReference type="GO" id="GO:0005509">
    <property type="term" value="F:calcium ion binding"/>
    <property type="evidence" value="ECO:0007669"/>
    <property type="project" value="InterPro"/>
</dbReference>
<feature type="domain" description="VWFA" evidence="7">
    <location>
        <begin position="703"/>
        <end position="875"/>
    </location>
</feature>
<keyword evidence="5" id="KW-0472">Membrane</keyword>
<dbReference type="PROSITE" id="PS01187">
    <property type="entry name" value="EGF_CA"/>
    <property type="match status" value="2"/>
</dbReference>
<dbReference type="CDD" id="cd00198">
    <property type="entry name" value="vWFA"/>
    <property type="match status" value="3"/>
</dbReference>
<proteinExistence type="predicted"/>
<feature type="domain" description="EGF-like" evidence="6">
    <location>
        <begin position="274"/>
        <end position="310"/>
    </location>
</feature>
<evidence type="ECO:0000256" key="5">
    <source>
        <dbReference type="SAM" id="Phobius"/>
    </source>
</evidence>
<comment type="caution">
    <text evidence="4">Lacks conserved residue(s) required for the propagation of feature annotation.</text>
</comment>
<dbReference type="InterPro" id="IPR036465">
    <property type="entry name" value="vWFA_dom_sf"/>
</dbReference>
<dbReference type="PROSITE" id="PS00022">
    <property type="entry name" value="EGF_1"/>
    <property type="match status" value="3"/>
</dbReference>
<sequence length="1352" mass="149211">MIQKECMDGRTCTQLTPSYYTSSYLPFGPVAFFGVGVVTIVVNSLDNCQEPADIGFLVDASSSVNSSDFKKAKTFVINFTKEFNISNRAVQISAFAFDDNVQGGFYFKNFSTEQDISTAIQNIVYTSGGTNFDIPLTFAREQMFLPQNGARGKIKKILIFITDGDTTVTDEPGQLLRDMDVTVYTIGVGTNVNTNNLDKIATSVKHQYIALSFSLINNIKQNLTSQACKEIGEHYHPCNANKTLCNFGNCWITGTTNYTCFCYVGYTGYHCESDINECEGVTCLNQGTCIDYIGYFTCKCRQFFEDTYCETNICEPRAADIVFVIDVSASMSSKLLNHAKDQADLTTKEWQIDDDHFHIALVTVAESAITSLGFSNIASKDDLMNGITNLNLKNEPSNIHLGLSKAVELLTTKGRSNVKKKIILYSDGLPSNPSALEQTLTYSQYYSNIDIYTVAIGIDVSHYFLSRISRDVSNVFPYNTDALWNHIMQDLIKPECNVCTESEQADVIIMVDLSGIQQIHLNSIVPTSLVKILSKIRLGTNAVKLALVTYSDQASTRFNFDAYSEYNRVDLQRSLSSYEAKTNKSSNISKAIKLSQALLSDPAEGARSSAKKVILVISEFKTSLNDQELTYAEVLRNSGTNIHTIGIFTDGNAFDTMTGLASTSYHIGRMKMLLQTFIPVVVLGVGVLIIAVYGLDSCQDPADIGFLVDASGSVSSGAFNKAKTFLINFIKQFDIANQAVKVSAFSFNETISKQGGFQFNSYSTEQEIATAIRSIVYTSGGTSFDIPLTFARKHMFVPQSGARGYTKKILIFITDGNAITTDEPGQLLRDMDVAVYAIGVGSNVNTDNLDKIATSANHRYIVLSFSLINDIKQRLTSQACEEIGEHVKDHPCKTNTNLCNFGICRITGTTSHRCDCDFGYIGDHCEIDINECEGVTCLNQGTCVDHVGYFICNCRQFYEGTYCETNICEPVAADVVFVIDVSASMDSTFLNHAKDHAELTTKEWQIDDDHFQIALATVGESANTVLGFSNIATKEDLRNGITNLNLKNEPSNVHLGLSKAVELLNTKGRLNVKKKIILYSDGLPSNPPALEQTLSYLKHYSNIEIYTVAIGVDVSHYFLSRISRVVSNVFPYNSDALWHHIMQDLIRTECNACIDSEQADVIIMVDLAGIQQDDLNSVVPTSLVKILSQIRLGNNAAKLALVTFSEEASTRFSFNAYLENNRVELQRSMSSYEGITEKSSNISEALKLAEGLLGDPTEGARSTAKKVVLVISEFKNALNEQDLRFAEVLRNNGIHMHTIGIFTDDIAFDTMSGLASTSYHIGINGNIYVDQIDTYIESFVQELKSLHCILPI</sequence>
<dbReference type="InterPro" id="IPR018097">
    <property type="entry name" value="EGF_Ca-bd_CS"/>
</dbReference>
<dbReference type="InterPro" id="IPR002035">
    <property type="entry name" value="VWF_A"/>
</dbReference>
<feature type="disulfide bond" evidence="4">
    <location>
        <begin position="300"/>
        <end position="309"/>
    </location>
</feature>
<evidence type="ECO:0000256" key="4">
    <source>
        <dbReference type="PROSITE-ProRule" id="PRU00076"/>
    </source>
</evidence>
<dbReference type="OrthoDB" id="6143199at2759"/>
<dbReference type="Pfam" id="PF00092">
    <property type="entry name" value="VWA"/>
    <property type="match status" value="6"/>
</dbReference>
<keyword evidence="5" id="KW-0812">Transmembrane</keyword>
<keyword evidence="3 4" id="KW-1015">Disulfide bond</keyword>
<protein>
    <submittedName>
        <fullName evidence="8">Uncharacterized protein</fullName>
    </submittedName>
</protein>
<feature type="domain" description="VWFA" evidence="7">
    <location>
        <begin position="1160"/>
        <end position="1343"/>
    </location>
</feature>
<dbReference type="PANTHER" id="PTHR24020:SF20">
    <property type="entry name" value="PH DOMAIN-CONTAINING PROTEIN"/>
    <property type="match status" value="1"/>
</dbReference>
<dbReference type="InterPro" id="IPR000152">
    <property type="entry name" value="EGF-type_Asp/Asn_hydroxyl_site"/>
</dbReference>
<evidence type="ECO:0000259" key="6">
    <source>
        <dbReference type="PROSITE" id="PS50026"/>
    </source>
</evidence>
<dbReference type="PANTHER" id="PTHR24020">
    <property type="entry name" value="COLLAGEN ALPHA"/>
    <property type="match status" value="1"/>
</dbReference>
<dbReference type="PRINTS" id="PR00453">
    <property type="entry name" value="VWFADOMAIN"/>
</dbReference>